<proteinExistence type="predicted"/>
<dbReference type="SUPFAM" id="SSF50494">
    <property type="entry name" value="Trypsin-like serine proteases"/>
    <property type="match status" value="1"/>
</dbReference>
<sequence length="504" mass="55750">MSGSISMHPFLVDDVLSKVYYKGLPSQPPLIATTKPGPFEPPTGPEAYTIPKELSLTAMAINWSSLDVLHITSVGELSGPPIVWIGVEFGALSFQEGSAVAINYHTVIKSYGIHDYYVEIRESRIMFFNPVSVDHPIFTACAPYTATLGIPIAPNNRPWIEGTGGFYLSAARSDKNIYLVTARHVVLPVDYHDNKEYYRQNNRRRGEEVLVLGTGAFQKALANIDYEIRCQVLITHAKAWIKSTQGIDDPISVIGRKEAETRLEGLRALHQEITSHWVAKEKRVIGQLIWAPPITLSTKPGQYTLDLAVIKINPGKLDADNYHGNTINVGTNYPHQQFMDKVYLNYTSPTSFKFPRSRLVKLEAQVPESALVNSPMVDANRDPCLVVFKNGARTGTTLGRANNVSSYTRTYFAGHYQESREWPVYPTDKYSGPFSTKGDSGSCVADAYSPIGGIITGGSGATDSCDITYVTPISFIMDLLHDTKHFKNAHLNRTLAYNGVLVSR</sequence>
<reference evidence="1" key="1">
    <citation type="submission" date="2015-10" db="EMBL/GenBank/DDBJ databases">
        <authorList>
            <person name="Regsiter A."/>
            <person name="william w."/>
        </authorList>
    </citation>
    <scope>NUCLEOTIDE SEQUENCE</scope>
    <source>
        <strain evidence="1">Montdore</strain>
    </source>
</reference>
<name>A0A292PSQ2_9PEZI</name>
<evidence type="ECO:0008006" key="3">
    <source>
        <dbReference type="Google" id="ProtNLM"/>
    </source>
</evidence>
<gene>
    <name evidence="1" type="ORF">GSTUAT00006416001</name>
</gene>
<accession>A0A292PSQ2</accession>
<organism evidence="1 2">
    <name type="scientific">Tuber aestivum</name>
    <name type="common">summer truffle</name>
    <dbReference type="NCBI Taxonomy" id="59557"/>
    <lineage>
        <taxon>Eukaryota</taxon>
        <taxon>Fungi</taxon>
        <taxon>Dikarya</taxon>
        <taxon>Ascomycota</taxon>
        <taxon>Pezizomycotina</taxon>
        <taxon>Pezizomycetes</taxon>
        <taxon>Pezizales</taxon>
        <taxon>Tuberaceae</taxon>
        <taxon>Tuber</taxon>
    </lineage>
</organism>
<dbReference type="InterPro" id="IPR009003">
    <property type="entry name" value="Peptidase_S1_PA"/>
</dbReference>
<protein>
    <recommendedName>
        <fullName evidence="3">Peptidase S1 domain-containing protein</fullName>
    </recommendedName>
</protein>
<keyword evidence="2" id="KW-1185">Reference proteome</keyword>
<dbReference type="EMBL" id="LN891080">
    <property type="protein sequence ID" value="CUS09500.1"/>
    <property type="molecule type" value="Genomic_DNA"/>
</dbReference>
<dbReference type="AlphaFoldDB" id="A0A292PSQ2"/>
<dbReference type="Proteomes" id="UP001412239">
    <property type="component" value="Unassembled WGS sequence"/>
</dbReference>
<evidence type="ECO:0000313" key="2">
    <source>
        <dbReference type="Proteomes" id="UP001412239"/>
    </source>
</evidence>
<evidence type="ECO:0000313" key="1">
    <source>
        <dbReference type="EMBL" id="CUS09500.1"/>
    </source>
</evidence>